<comment type="subunit">
    <text evidence="9">The complex comprises the extracytoplasmic solute receptor protein and the two transmembrane proteins.</text>
</comment>
<evidence type="ECO:0000259" key="10">
    <source>
        <dbReference type="Pfam" id="PF04290"/>
    </source>
</evidence>
<feature type="transmembrane region" description="Helical" evidence="9">
    <location>
        <begin position="85"/>
        <end position="104"/>
    </location>
</feature>
<name>A3K7E9_SAGS3</name>
<evidence type="ECO:0000256" key="2">
    <source>
        <dbReference type="ARBA" id="ARBA00022448"/>
    </source>
</evidence>
<evidence type="ECO:0000256" key="1">
    <source>
        <dbReference type="ARBA" id="ARBA00004429"/>
    </source>
</evidence>
<comment type="subcellular location">
    <subcellularLocation>
        <location evidence="1 9">Cell inner membrane</location>
        <topology evidence="1 9">Multi-pass membrane protein</topology>
    </subcellularLocation>
</comment>
<dbReference type="PANTHER" id="PTHR35011">
    <property type="entry name" value="2,3-DIKETO-L-GULONATE TRAP TRANSPORTER SMALL PERMEASE PROTEIN YIAM"/>
    <property type="match status" value="1"/>
</dbReference>
<organism evidence="11 12">
    <name type="scientific">Sagittula stellata (strain ATCC 700073 / DSM 11524 / E-37)</name>
    <dbReference type="NCBI Taxonomy" id="388399"/>
    <lineage>
        <taxon>Bacteria</taxon>
        <taxon>Pseudomonadati</taxon>
        <taxon>Pseudomonadota</taxon>
        <taxon>Alphaproteobacteria</taxon>
        <taxon>Rhodobacterales</taxon>
        <taxon>Roseobacteraceae</taxon>
        <taxon>Sagittula</taxon>
    </lineage>
</organism>
<feature type="domain" description="Tripartite ATP-independent periplasmic transporters DctQ component" evidence="10">
    <location>
        <begin position="22"/>
        <end position="145"/>
    </location>
</feature>
<accession>A3K7E9</accession>
<keyword evidence="4 9" id="KW-0997">Cell inner membrane</keyword>
<keyword evidence="2 9" id="KW-0813">Transport</keyword>
<keyword evidence="6 9" id="KW-1133">Transmembrane helix</keyword>
<evidence type="ECO:0000256" key="3">
    <source>
        <dbReference type="ARBA" id="ARBA00022475"/>
    </source>
</evidence>
<dbReference type="OrthoDB" id="4964541at2"/>
<dbReference type="InterPro" id="IPR007387">
    <property type="entry name" value="TRAP_DctQ"/>
</dbReference>
<evidence type="ECO:0000256" key="4">
    <source>
        <dbReference type="ARBA" id="ARBA00022519"/>
    </source>
</evidence>
<evidence type="ECO:0000313" key="12">
    <source>
        <dbReference type="Proteomes" id="UP000005713"/>
    </source>
</evidence>
<proteinExistence type="inferred from homology"/>
<keyword evidence="5 9" id="KW-0812">Transmembrane</keyword>
<evidence type="ECO:0000256" key="5">
    <source>
        <dbReference type="ARBA" id="ARBA00022692"/>
    </source>
</evidence>
<keyword evidence="7 9" id="KW-0472">Membrane</keyword>
<feature type="transmembrane region" description="Helical" evidence="9">
    <location>
        <begin position="46"/>
        <end position="64"/>
    </location>
</feature>
<dbReference type="GO" id="GO:0005886">
    <property type="term" value="C:plasma membrane"/>
    <property type="evidence" value="ECO:0007669"/>
    <property type="project" value="UniProtKB-SubCell"/>
</dbReference>
<dbReference type="GO" id="GO:0022857">
    <property type="term" value="F:transmembrane transporter activity"/>
    <property type="evidence" value="ECO:0007669"/>
    <property type="project" value="UniProtKB-UniRule"/>
</dbReference>
<gene>
    <name evidence="11" type="ORF">SSE37_00515</name>
</gene>
<evidence type="ECO:0000313" key="11">
    <source>
        <dbReference type="EMBL" id="EBA06908.1"/>
    </source>
</evidence>
<dbReference type="InterPro" id="IPR055348">
    <property type="entry name" value="DctQ"/>
</dbReference>
<dbReference type="GO" id="GO:0015740">
    <property type="term" value="P:C4-dicarboxylate transport"/>
    <property type="evidence" value="ECO:0007669"/>
    <property type="project" value="TreeGrafter"/>
</dbReference>
<dbReference type="PANTHER" id="PTHR35011:SF2">
    <property type="entry name" value="2,3-DIKETO-L-GULONATE TRAP TRANSPORTER SMALL PERMEASE PROTEIN YIAM"/>
    <property type="match status" value="1"/>
</dbReference>
<evidence type="ECO:0000256" key="7">
    <source>
        <dbReference type="ARBA" id="ARBA00023136"/>
    </source>
</evidence>
<reference evidence="11 12" key="1">
    <citation type="submission" date="2006-06" db="EMBL/GenBank/DDBJ databases">
        <authorList>
            <person name="Moran M.A."/>
            <person name="Ferriera S."/>
            <person name="Johnson J."/>
            <person name="Kravitz S."/>
            <person name="Beeson K."/>
            <person name="Sutton G."/>
            <person name="Rogers Y.-H."/>
            <person name="Friedman R."/>
            <person name="Frazier M."/>
            <person name="Venter J.C."/>
        </authorList>
    </citation>
    <scope>NUCLEOTIDE SEQUENCE [LARGE SCALE GENOMIC DNA]</scope>
    <source>
        <strain evidence="11 12">E-37</strain>
    </source>
</reference>
<evidence type="ECO:0000256" key="8">
    <source>
        <dbReference type="ARBA" id="ARBA00038436"/>
    </source>
</evidence>
<dbReference type="Proteomes" id="UP000005713">
    <property type="component" value="Unassembled WGS sequence"/>
</dbReference>
<keyword evidence="3" id="KW-1003">Cell membrane</keyword>
<dbReference type="AlphaFoldDB" id="A3K7E9"/>
<comment type="function">
    <text evidence="9">Part of the tripartite ATP-independent periplasmic (TRAP) transport system.</text>
</comment>
<protein>
    <recommendedName>
        <fullName evidence="9">TRAP transporter small permease protein</fullName>
    </recommendedName>
</protein>
<dbReference type="Pfam" id="PF04290">
    <property type="entry name" value="DctQ"/>
    <property type="match status" value="1"/>
</dbReference>
<dbReference type="EMBL" id="AAYA01000012">
    <property type="protein sequence ID" value="EBA06908.1"/>
    <property type="molecule type" value="Genomic_DNA"/>
</dbReference>
<keyword evidence="12" id="KW-1185">Reference proteome</keyword>
<dbReference type="eggNOG" id="COG3090">
    <property type="taxonomic scope" value="Bacteria"/>
</dbReference>
<evidence type="ECO:0000256" key="6">
    <source>
        <dbReference type="ARBA" id="ARBA00022989"/>
    </source>
</evidence>
<feature type="transmembrane region" description="Helical" evidence="9">
    <location>
        <begin position="12"/>
        <end position="34"/>
    </location>
</feature>
<comment type="similarity">
    <text evidence="8 9">Belongs to the TRAP transporter small permease family.</text>
</comment>
<comment type="caution">
    <text evidence="11">The sequence shown here is derived from an EMBL/GenBank/DDBJ whole genome shotgun (WGS) entry which is preliminary data.</text>
</comment>
<feature type="transmembrane region" description="Helical" evidence="9">
    <location>
        <begin position="124"/>
        <end position="144"/>
    </location>
</feature>
<dbReference type="RefSeq" id="WP_005861598.1">
    <property type="nucleotide sequence ID" value="NZ_AAYA01000012.1"/>
</dbReference>
<evidence type="ECO:0000256" key="9">
    <source>
        <dbReference type="RuleBase" id="RU369079"/>
    </source>
</evidence>
<sequence length="166" mass="18352">MKLIDGFFKALEVLLVLLLAGMTIMVFANVVLRYGFGSGIDISEELSRFFFVWLIFLGAIVAMRHNMHMGFDLVVTTVNTPMRRLLLTLANGLVLAVCIMILVGTLQQFHVNATNIAPVTRMSMIWVFGVLIPMSALIGLMAGLRMLGYATGRLTDLPQSSREVTE</sequence>